<dbReference type="Gene3D" id="3.60.110.10">
    <property type="entry name" value="Carbon-nitrogen hydrolase"/>
    <property type="match status" value="1"/>
</dbReference>
<dbReference type="Pfam" id="PF00795">
    <property type="entry name" value="CN_hydrolase"/>
    <property type="match status" value="1"/>
</dbReference>
<reference evidence="3 4" key="1">
    <citation type="submission" date="2023-07" db="EMBL/GenBank/DDBJ databases">
        <title>Genomic Encyclopedia of Type Strains, Phase IV (KMG-IV): sequencing the most valuable type-strain genomes for metagenomic binning, comparative biology and taxonomic classification.</title>
        <authorList>
            <person name="Goeker M."/>
        </authorList>
    </citation>
    <scope>NUCLEOTIDE SEQUENCE [LARGE SCALE GENOMIC DNA]</scope>
    <source>
        <strain evidence="3 4">DSM 40573</strain>
    </source>
</reference>
<evidence type="ECO:0000256" key="1">
    <source>
        <dbReference type="ARBA" id="ARBA00010613"/>
    </source>
</evidence>
<dbReference type="InterPro" id="IPR003010">
    <property type="entry name" value="C-N_Hydrolase"/>
</dbReference>
<dbReference type="SUPFAM" id="SSF56317">
    <property type="entry name" value="Carbon-nitrogen hydrolase"/>
    <property type="match status" value="1"/>
</dbReference>
<organism evidence="3 4">
    <name type="scientific">Streptomyces thermodiastaticus</name>
    <dbReference type="NCBI Taxonomy" id="44061"/>
    <lineage>
        <taxon>Bacteria</taxon>
        <taxon>Bacillati</taxon>
        <taxon>Actinomycetota</taxon>
        <taxon>Actinomycetes</taxon>
        <taxon>Kitasatosporales</taxon>
        <taxon>Streptomycetaceae</taxon>
        <taxon>Streptomyces</taxon>
    </lineage>
</organism>
<dbReference type="PANTHER" id="PTHR23088">
    <property type="entry name" value="NITRILASE-RELATED"/>
    <property type="match status" value="1"/>
</dbReference>
<protein>
    <submittedName>
        <fullName evidence="3">Amidohydrolase</fullName>
    </submittedName>
</protein>
<name>A0ABU0KL47_9ACTN</name>
<evidence type="ECO:0000259" key="2">
    <source>
        <dbReference type="PROSITE" id="PS50263"/>
    </source>
</evidence>
<dbReference type="CDD" id="cd07197">
    <property type="entry name" value="nitrilase"/>
    <property type="match status" value="1"/>
</dbReference>
<comment type="similarity">
    <text evidence="1">Belongs to the carbon-nitrogen hydrolase superfamily. NIT1/NIT2 family.</text>
</comment>
<proteinExistence type="inferred from homology"/>
<gene>
    <name evidence="3" type="ORF">QO019_003907</name>
</gene>
<feature type="domain" description="CN hydrolase" evidence="2">
    <location>
        <begin position="15"/>
        <end position="262"/>
    </location>
</feature>
<evidence type="ECO:0000313" key="3">
    <source>
        <dbReference type="EMBL" id="MDQ0489038.1"/>
    </source>
</evidence>
<dbReference type="PROSITE" id="PS50263">
    <property type="entry name" value="CN_HYDROLASE"/>
    <property type="match status" value="1"/>
</dbReference>
<dbReference type="RefSeq" id="WP_019521515.1">
    <property type="nucleotide sequence ID" value="NZ_JAUSWC010000013.1"/>
</dbReference>
<dbReference type="PROSITE" id="PS01227">
    <property type="entry name" value="UPF0012"/>
    <property type="match status" value="1"/>
</dbReference>
<comment type="caution">
    <text evidence="3">The sequence shown here is derived from an EMBL/GenBank/DDBJ whole genome shotgun (WGS) entry which is preliminary data.</text>
</comment>
<dbReference type="EMBL" id="JAUSWC010000013">
    <property type="protein sequence ID" value="MDQ0489038.1"/>
    <property type="molecule type" value="Genomic_DNA"/>
</dbReference>
<dbReference type="InterPro" id="IPR036526">
    <property type="entry name" value="C-N_Hydrolase_sf"/>
</dbReference>
<dbReference type="Proteomes" id="UP001236795">
    <property type="component" value="Unassembled WGS sequence"/>
</dbReference>
<dbReference type="InterPro" id="IPR001110">
    <property type="entry name" value="UPF0012_CS"/>
</dbReference>
<accession>A0ABU0KL47</accession>
<keyword evidence="4" id="KW-1185">Reference proteome</keyword>
<sequence>MKDPVSLDALPVRPLRTAVVQNAARPLDVAANAQETAARCERAAAQGARLVVLPELHLTAYDVRGLMDAPASAVLSADGARRVTDRRIAPLADATVRHRVTVVVGAPVRHPDGRLTNSLLAVTPDGAVTALYDKRHLWQDTEAALFTPGTGDPATLTVDGWRLAPGVCYDMSFPEHARAAALSGAHAVLYASAFAAGTEHRAAVYCRARALENTVYTVFANPLDGPSGRPCEGASAIHAPDGTTLAEAAPGEDTVLVADLTPGRLADVRRHLRMLAELRTSAPA</sequence>
<dbReference type="PANTHER" id="PTHR23088:SF27">
    <property type="entry name" value="DEAMINATED GLUTATHIONE AMIDASE"/>
    <property type="match status" value="1"/>
</dbReference>
<evidence type="ECO:0000313" key="4">
    <source>
        <dbReference type="Proteomes" id="UP001236795"/>
    </source>
</evidence>